<dbReference type="EMBL" id="BBJU01000019">
    <property type="protein sequence ID" value="GAK71735.1"/>
    <property type="molecule type" value="Genomic_DNA"/>
</dbReference>
<gene>
    <name evidence="7" type="ORF">RRU01S_19_01400</name>
</gene>
<keyword evidence="3 5" id="KW-1133">Transmembrane helix</keyword>
<evidence type="ECO:0000256" key="2">
    <source>
        <dbReference type="ARBA" id="ARBA00022692"/>
    </source>
</evidence>
<dbReference type="InterPro" id="IPR007829">
    <property type="entry name" value="TM2"/>
</dbReference>
<feature type="transmembrane region" description="Helical" evidence="5">
    <location>
        <begin position="38"/>
        <end position="57"/>
    </location>
</feature>
<name>A0A081CYI9_9HYPH</name>
<protein>
    <recommendedName>
        <fullName evidence="6">TM2 domain-containing protein</fullName>
    </recommendedName>
</protein>
<comment type="subcellular location">
    <subcellularLocation>
        <location evidence="1">Membrane</location>
        <topology evidence="1">Multi-pass membrane protein</topology>
    </subcellularLocation>
</comment>
<dbReference type="RefSeq" id="WP_244446088.1">
    <property type="nucleotide sequence ID" value="NZ_BBJU01000019.1"/>
</dbReference>
<comment type="caution">
    <text evidence="7">The sequence shown here is derived from an EMBL/GenBank/DDBJ whole genome shotgun (WGS) entry which is preliminary data.</text>
</comment>
<evidence type="ECO:0000256" key="4">
    <source>
        <dbReference type="ARBA" id="ARBA00023136"/>
    </source>
</evidence>
<keyword evidence="2 5" id="KW-0812">Transmembrane</keyword>
<feature type="transmembrane region" description="Helical" evidence="5">
    <location>
        <begin position="93"/>
        <end position="113"/>
    </location>
</feature>
<evidence type="ECO:0000313" key="8">
    <source>
        <dbReference type="Proteomes" id="UP000028701"/>
    </source>
</evidence>
<sequence length="123" mass="13498">MFIDLILPWGIILVNVPKIQASQQPSAQMNVVVSKQKWVAYALHLLGGGGCFGLHRFYLGFTRSAKIQLVLGVVSLLLPFIIGPDVLTKAPFLATLVWYVVDLFLIPGMVRAANNRTPGLRTP</sequence>
<dbReference type="GO" id="GO:0016020">
    <property type="term" value="C:membrane"/>
    <property type="evidence" value="ECO:0007669"/>
    <property type="project" value="UniProtKB-SubCell"/>
</dbReference>
<organism evidence="7 8">
    <name type="scientific">Agrobacterium rubi TR3 = NBRC 13261</name>
    <dbReference type="NCBI Taxonomy" id="1368415"/>
    <lineage>
        <taxon>Bacteria</taxon>
        <taxon>Pseudomonadati</taxon>
        <taxon>Pseudomonadota</taxon>
        <taxon>Alphaproteobacteria</taxon>
        <taxon>Hyphomicrobiales</taxon>
        <taxon>Rhizobiaceae</taxon>
        <taxon>Rhizobium/Agrobacterium group</taxon>
        <taxon>Agrobacterium</taxon>
    </lineage>
</organism>
<evidence type="ECO:0000313" key="7">
    <source>
        <dbReference type="EMBL" id="GAK71735.1"/>
    </source>
</evidence>
<dbReference type="AlphaFoldDB" id="A0A081CYI9"/>
<evidence type="ECO:0000256" key="5">
    <source>
        <dbReference type="SAM" id="Phobius"/>
    </source>
</evidence>
<dbReference type="Pfam" id="PF05154">
    <property type="entry name" value="TM2"/>
    <property type="match status" value="1"/>
</dbReference>
<accession>A0A081CYI9</accession>
<dbReference type="Proteomes" id="UP000028701">
    <property type="component" value="Unassembled WGS sequence"/>
</dbReference>
<evidence type="ECO:0000256" key="3">
    <source>
        <dbReference type="ARBA" id="ARBA00022989"/>
    </source>
</evidence>
<keyword evidence="4 5" id="KW-0472">Membrane</keyword>
<proteinExistence type="predicted"/>
<feature type="transmembrane region" description="Helical" evidence="5">
    <location>
        <begin position="69"/>
        <end position="87"/>
    </location>
</feature>
<feature type="domain" description="TM2" evidence="6">
    <location>
        <begin position="34"/>
        <end position="81"/>
    </location>
</feature>
<evidence type="ECO:0000256" key="1">
    <source>
        <dbReference type="ARBA" id="ARBA00004141"/>
    </source>
</evidence>
<evidence type="ECO:0000259" key="6">
    <source>
        <dbReference type="Pfam" id="PF05154"/>
    </source>
</evidence>
<reference evidence="7 8" key="1">
    <citation type="submission" date="2014-08" db="EMBL/GenBank/DDBJ databases">
        <title>Whole genome shotgun sequence of Rhizobium rubi NBRC 13261.</title>
        <authorList>
            <person name="Katano-Makiyama Y."/>
            <person name="Hosoyama A."/>
            <person name="Hashimoto M."/>
            <person name="Hosoyama Y."/>
            <person name="Noguchi M."/>
            <person name="Tsuchikane K."/>
            <person name="Uohara A."/>
            <person name="Ohji S."/>
            <person name="Ichikawa N."/>
            <person name="Kimura A."/>
            <person name="Yamazoe A."/>
            <person name="Fujita N."/>
        </authorList>
    </citation>
    <scope>NUCLEOTIDE SEQUENCE [LARGE SCALE GENOMIC DNA]</scope>
    <source>
        <strain evidence="7 8">NBRC 13261</strain>
    </source>
</reference>